<dbReference type="AlphaFoldDB" id="A0AAW0AC90"/>
<evidence type="ECO:0000313" key="2">
    <source>
        <dbReference type="Proteomes" id="UP001362999"/>
    </source>
</evidence>
<accession>A0AAW0AC90</accession>
<dbReference type="EMBL" id="JAWWNJ010000074">
    <property type="protein sequence ID" value="KAK7006799.1"/>
    <property type="molecule type" value="Genomic_DNA"/>
</dbReference>
<evidence type="ECO:0000313" key="1">
    <source>
        <dbReference type="EMBL" id="KAK7006799.1"/>
    </source>
</evidence>
<keyword evidence="2" id="KW-1185">Reference proteome</keyword>
<feature type="non-terminal residue" evidence="1">
    <location>
        <position position="1"/>
    </location>
</feature>
<dbReference type="Proteomes" id="UP001362999">
    <property type="component" value="Unassembled WGS sequence"/>
</dbReference>
<organism evidence="1 2">
    <name type="scientific">Favolaschia claudopus</name>
    <dbReference type="NCBI Taxonomy" id="2862362"/>
    <lineage>
        <taxon>Eukaryota</taxon>
        <taxon>Fungi</taxon>
        <taxon>Dikarya</taxon>
        <taxon>Basidiomycota</taxon>
        <taxon>Agaricomycotina</taxon>
        <taxon>Agaricomycetes</taxon>
        <taxon>Agaricomycetidae</taxon>
        <taxon>Agaricales</taxon>
        <taxon>Marasmiineae</taxon>
        <taxon>Mycenaceae</taxon>
        <taxon>Favolaschia</taxon>
    </lineage>
</organism>
<proteinExistence type="predicted"/>
<sequence length="133" mass="15124">VYPTRAVRLTHFEHNTRLFSTYASHHGSSSISFRHPSTGRKDFGFIRAIWSQSLQGQRKIFAMVEPHANLTPLDFVKTPYATRPRFACFVCYSQPLRQPQLVVEPSHIISHVPYLHRPAGTFGIDKTVTIFGG</sequence>
<gene>
    <name evidence="1" type="ORF">R3P38DRAFT_2554999</name>
</gene>
<reference evidence="1 2" key="1">
    <citation type="journal article" date="2024" name="J Genomics">
        <title>Draft genome sequencing and assembly of Favolaschia claudopus CIRM-BRFM 2984 isolated from oak limbs.</title>
        <authorList>
            <person name="Navarro D."/>
            <person name="Drula E."/>
            <person name="Chaduli D."/>
            <person name="Cazenave R."/>
            <person name="Ahrendt S."/>
            <person name="Wang J."/>
            <person name="Lipzen A."/>
            <person name="Daum C."/>
            <person name="Barry K."/>
            <person name="Grigoriev I.V."/>
            <person name="Favel A."/>
            <person name="Rosso M.N."/>
            <person name="Martin F."/>
        </authorList>
    </citation>
    <scope>NUCLEOTIDE SEQUENCE [LARGE SCALE GENOMIC DNA]</scope>
    <source>
        <strain evidence="1 2">CIRM-BRFM 2984</strain>
    </source>
</reference>
<name>A0AAW0AC90_9AGAR</name>
<comment type="caution">
    <text evidence="1">The sequence shown here is derived from an EMBL/GenBank/DDBJ whole genome shotgun (WGS) entry which is preliminary data.</text>
</comment>
<protein>
    <submittedName>
        <fullName evidence="1">Uncharacterized protein</fullName>
    </submittedName>
</protein>